<sequence>MIAALLLAATAPLADIRVGTEDGIARVVLVCSAPCSAEPAADGGFLLTGVDDSLSVDFEDDPSSLRRISVTAERSGSRLDIETRTPPRAVEATLCGPQSLCFDLDLREVHAAPADTVGALDAALGRLAAEGPPVTLASALESLGGQAIDKKACTAAEARLEVDAWALDAFRMVAFCRAVAGNLSEADGLLARLEAFAPDPLVTRARALIKERVGEPGRPAQLAGGGPRR</sequence>
<dbReference type="EMBL" id="JACHOB010000002">
    <property type="protein sequence ID" value="MBB4658813.1"/>
    <property type="molecule type" value="Genomic_DNA"/>
</dbReference>
<evidence type="ECO:0000313" key="2">
    <source>
        <dbReference type="Proteomes" id="UP000563524"/>
    </source>
</evidence>
<proteinExistence type="predicted"/>
<reference evidence="1 2" key="1">
    <citation type="submission" date="2020-08" db="EMBL/GenBank/DDBJ databases">
        <title>Genomic Encyclopedia of Type Strains, Phase IV (KMG-IV): sequencing the most valuable type-strain genomes for metagenomic binning, comparative biology and taxonomic classification.</title>
        <authorList>
            <person name="Goeker M."/>
        </authorList>
    </citation>
    <scope>NUCLEOTIDE SEQUENCE [LARGE SCALE GENOMIC DNA]</scope>
    <source>
        <strain evidence="1 2">DSM 102850</strain>
    </source>
</reference>
<protein>
    <submittedName>
        <fullName evidence="1">Uncharacterized protein</fullName>
    </submittedName>
</protein>
<keyword evidence="2" id="KW-1185">Reference proteome</keyword>
<dbReference type="Proteomes" id="UP000563524">
    <property type="component" value="Unassembled WGS sequence"/>
</dbReference>
<evidence type="ECO:0000313" key="1">
    <source>
        <dbReference type="EMBL" id="MBB4658813.1"/>
    </source>
</evidence>
<gene>
    <name evidence="1" type="ORF">GGQ59_001327</name>
</gene>
<organism evidence="1 2">
    <name type="scientific">Parvularcula dongshanensis</name>
    <dbReference type="NCBI Taxonomy" id="1173995"/>
    <lineage>
        <taxon>Bacteria</taxon>
        <taxon>Pseudomonadati</taxon>
        <taxon>Pseudomonadota</taxon>
        <taxon>Alphaproteobacteria</taxon>
        <taxon>Parvularculales</taxon>
        <taxon>Parvularculaceae</taxon>
        <taxon>Parvularcula</taxon>
    </lineage>
</organism>
<dbReference type="RefSeq" id="WP_183816991.1">
    <property type="nucleotide sequence ID" value="NZ_JACHOB010000002.1"/>
</dbReference>
<name>A0A840I3G2_9PROT</name>
<dbReference type="AlphaFoldDB" id="A0A840I3G2"/>
<accession>A0A840I3G2</accession>
<comment type="caution">
    <text evidence="1">The sequence shown here is derived from an EMBL/GenBank/DDBJ whole genome shotgun (WGS) entry which is preliminary data.</text>
</comment>